<feature type="compositionally biased region" description="Pro residues" evidence="1">
    <location>
        <begin position="46"/>
        <end position="57"/>
    </location>
</feature>
<evidence type="ECO:0000256" key="1">
    <source>
        <dbReference type="SAM" id="MobiDB-lite"/>
    </source>
</evidence>
<dbReference type="PANTHER" id="PTHR24074">
    <property type="entry name" value="CO-CHAPERONE PROTEIN DJLA"/>
    <property type="match status" value="1"/>
</dbReference>
<dbReference type="SUPFAM" id="SSF46565">
    <property type="entry name" value="Chaperone J-domain"/>
    <property type="match status" value="1"/>
</dbReference>
<gene>
    <name evidence="3" type="ORF">CVT26_008871</name>
</gene>
<feature type="region of interest" description="Disordered" evidence="1">
    <location>
        <begin position="330"/>
        <end position="366"/>
    </location>
</feature>
<dbReference type="SMART" id="SM00271">
    <property type="entry name" value="DnaJ"/>
    <property type="match status" value="1"/>
</dbReference>
<name>A0A409YAS6_9AGAR</name>
<feature type="compositionally biased region" description="Polar residues" evidence="1">
    <location>
        <begin position="339"/>
        <end position="354"/>
    </location>
</feature>
<evidence type="ECO:0000259" key="2">
    <source>
        <dbReference type="PROSITE" id="PS50076"/>
    </source>
</evidence>
<proteinExistence type="predicted"/>
<dbReference type="Gene3D" id="1.10.287.110">
    <property type="entry name" value="DnaJ domain"/>
    <property type="match status" value="1"/>
</dbReference>
<dbReference type="Pfam" id="PF00226">
    <property type="entry name" value="DnaJ"/>
    <property type="match status" value="1"/>
</dbReference>
<sequence length="366" mass="40380">MKLSSRCLYSEFRTASQILAHRRLCPRSFVSRHYATISGVAADAEQPPPPPKNPFPYPTTTRPTPYQLFHLSSGATQAQIKSRYYELVKVHHPDSQYTGHLSPDVAHARFQAIQGAYDFLRGKTLSPHPNARPASRPGSADFNPYMHELARRRRAYYAHHGGYRRSYEAETASDGWAKPGWGEGFGAPPNQRTVWHQDGWRERMILAFGVMWCFQLVPDSNPQTLLAGLFPSLPFAIASVFTSPSSTSSSSSSKYIAPTSTSAAPLRHNSASGTDSAASASDPANSFSVPFLDLDKNHREAVSALQQVRHERKEIGSERREGVRKRVREMTMAEAPDRQPQSCSTPSGVGSAQTVLPAADAIDKDQ</sequence>
<reference evidence="3 4" key="1">
    <citation type="journal article" date="2018" name="Evol. Lett.">
        <title>Horizontal gene cluster transfer increased hallucinogenic mushroom diversity.</title>
        <authorList>
            <person name="Reynolds H.T."/>
            <person name="Vijayakumar V."/>
            <person name="Gluck-Thaler E."/>
            <person name="Korotkin H.B."/>
            <person name="Matheny P.B."/>
            <person name="Slot J.C."/>
        </authorList>
    </citation>
    <scope>NUCLEOTIDE SEQUENCE [LARGE SCALE GENOMIC DNA]</scope>
    <source>
        <strain evidence="3 4">SRW20</strain>
    </source>
</reference>
<dbReference type="EMBL" id="NHYE01001029">
    <property type="protein sequence ID" value="PPR00107.1"/>
    <property type="molecule type" value="Genomic_DNA"/>
</dbReference>
<dbReference type="STRING" id="231916.A0A409YAS6"/>
<dbReference type="InterPro" id="IPR001623">
    <property type="entry name" value="DnaJ_domain"/>
</dbReference>
<evidence type="ECO:0000313" key="3">
    <source>
        <dbReference type="EMBL" id="PPR00107.1"/>
    </source>
</evidence>
<dbReference type="Proteomes" id="UP000284706">
    <property type="component" value="Unassembled WGS sequence"/>
</dbReference>
<feature type="compositionally biased region" description="Low complexity" evidence="1">
    <location>
        <begin position="270"/>
        <end position="283"/>
    </location>
</feature>
<protein>
    <recommendedName>
        <fullName evidence="2">J domain-containing protein</fullName>
    </recommendedName>
</protein>
<accession>A0A409YAS6</accession>
<dbReference type="AlphaFoldDB" id="A0A409YAS6"/>
<feature type="domain" description="J" evidence="2">
    <location>
        <begin position="64"/>
        <end position="161"/>
    </location>
</feature>
<keyword evidence="4" id="KW-1185">Reference proteome</keyword>
<evidence type="ECO:0000313" key="4">
    <source>
        <dbReference type="Proteomes" id="UP000284706"/>
    </source>
</evidence>
<organism evidence="3 4">
    <name type="scientific">Gymnopilus dilepis</name>
    <dbReference type="NCBI Taxonomy" id="231916"/>
    <lineage>
        <taxon>Eukaryota</taxon>
        <taxon>Fungi</taxon>
        <taxon>Dikarya</taxon>
        <taxon>Basidiomycota</taxon>
        <taxon>Agaricomycotina</taxon>
        <taxon>Agaricomycetes</taxon>
        <taxon>Agaricomycetidae</taxon>
        <taxon>Agaricales</taxon>
        <taxon>Agaricineae</taxon>
        <taxon>Hymenogastraceae</taxon>
        <taxon>Gymnopilus</taxon>
    </lineage>
</organism>
<feature type="region of interest" description="Disordered" evidence="1">
    <location>
        <begin position="40"/>
        <end position="59"/>
    </location>
</feature>
<dbReference type="InterPro" id="IPR050817">
    <property type="entry name" value="DjlA_DnaK_co-chaperone"/>
</dbReference>
<feature type="region of interest" description="Disordered" evidence="1">
    <location>
        <begin position="244"/>
        <end position="283"/>
    </location>
</feature>
<dbReference type="PROSITE" id="PS50076">
    <property type="entry name" value="DNAJ_2"/>
    <property type="match status" value="1"/>
</dbReference>
<comment type="caution">
    <text evidence="3">The sequence shown here is derived from an EMBL/GenBank/DDBJ whole genome shotgun (WGS) entry which is preliminary data.</text>
</comment>
<dbReference type="InParanoid" id="A0A409YAS6"/>
<feature type="compositionally biased region" description="Low complexity" evidence="1">
    <location>
        <begin position="244"/>
        <end position="262"/>
    </location>
</feature>
<dbReference type="InterPro" id="IPR036869">
    <property type="entry name" value="J_dom_sf"/>
</dbReference>
<dbReference type="OrthoDB" id="445556at2759"/>
<dbReference type="CDD" id="cd06257">
    <property type="entry name" value="DnaJ"/>
    <property type="match status" value="1"/>
</dbReference>